<dbReference type="Proteomes" id="UP001231518">
    <property type="component" value="Chromosome 10"/>
</dbReference>
<feature type="domain" description="BPTI/Kunitz inhibitor" evidence="3">
    <location>
        <begin position="23"/>
        <end position="77"/>
    </location>
</feature>
<keyword evidence="2" id="KW-0732">Signal</keyword>
<evidence type="ECO:0000256" key="2">
    <source>
        <dbReference type="SAM" id="SignalP"/>
    </source>
</evidence>
<dbReference type="AlphaFoldDB" id="A0AAD7YSA4"/>
<feature type="chain" id="PRO_5041901343" description="BPTI/Kunitz inhibitor domain-containing protein" evidence="2">
    <location>
        <begin position="20"/>
        <end position="208"/>
    </location>
</feature>
<evidence type="ECO:0000256" key="1">
    <source>
        <dbReference type="SAM" id="MobiDB-lite"/>
    </source>
</evidence>
<dbReference type="SUPFAM" id="SSF57362">
    <property type="entry name" value="BPTI-like"/>
    <property type="match status" value="1"/>
</dbReference>
<evidence type="ECO:0000313" key="5">
    <source>
        <dbReference type="Proteomes" id="UP001231518"/>
    </source>
</evidence>
<dbReference type="Pfam" id="PF00014">
    <property type="entry name" value="Kunitz_BPTI"/>
    <property type="match status" value="1"/>
</dbReference>
<evidence type="ECO:0000313" key="4">
    <source>
        <dbReference type="EMBL" id="KAJ8726647.1"/>
    </source>
</evidence>
<feature type="compositionally biased region" description="Acidic residues" evidence="1">
    <location>
        <begin position="186"/>
        <end position="208"/>
    </location>
</feature>
<keyword evidence="5" id="KW-1185">Reference proteome</keyword>
<gene>
    <name evidence="4" type="ORF">PYW07_001345</name>
</gene>
<dbReference type="GO" id="GO:0004867">
    <property type="term" value="F:serine-type endopeptidase inhibitor activity"/>
    <property type="evidence" value="ECO:0007669"/>
    <property type="project" value="InterPro"/>
</dbReference>
<feature type="signal peptide" evidence="2">
    <location>
        <begin position="1"/>
        <end position="19"/>
    </location>
</feature>
<dbReference type="InterPro" id="IPR036880">
    <property type="entry name" value="Kunitz_BPTI_sf"/>
</dbReference>
<feature type="compositionally biased region" description="Basic and acidic residues" evidence="1">
    <location>
        <begin position="135"/>
        <end position="170"/>
    </location>
</feature>
<reference evidence="4" key="1">
    <citation type="submission" date="2023-03" db="EMBL/GenBank/DDBJ databases">
        <title>Chromosome-level genomes of two armyworms, Mythimna separata and Mythimna loreyi, provide insights into the biosynthesis and reception of sex pheromones.</title>
        <authorList>
            <person name="Zhao H."/>
        </authorList>
    </citation>
    <scope>NUCLEOTIDE SEQUENCE</scope>
    <source>
        <strain evidence="4">BeijingLab</strain>
        <tissue evidence="4">Pupa</tissue>
    </source>
</reference>
<dbReference type="EMBL" id="JARGEI010000009">
    <property type="protein sequence ID" value="KAJ8726647.1"/>
    <property type="molecule type" value="Genomic_DNA"/>
</dbReference>
<dbReference type="SMART" id="SM00131">
    <property type="entry name" value="KU"/>
    <property type="match status" value="1"/>
</dbReference>
<protein>
    <recommendedName>
        <fullName evidence="3">BPTI/Kunitz inhibitor domain-containing protein</fullName>
    </recommendedName>
</protein>
<sequence length="208" mass="23048">MTVLLAILSLATYAGLIETTLPSQCLANFRWDDCGSPPQTVIYYWRVASRCEVGIWRGCVPNMNMFKDEYECVSTCTFAVRASDQDFHQLNGNEEDAVPEPNYGDYQIFTEPFNSTDDMTTTPEEDITTEPPVAGDEKKDEKDGDKGPGEAVKLIDDNQEHAPDEMKDGDQAATEGADPEHKPEENPEEETEAKPEEEAEAAAEAEAE</sequence>
<organism evidence="4 5">
    <name type="scientific">Mythimna separata</name>
    <name type="common">Oriental armyworm</name>
    <name type="synonym">Pseudaletia separata</name>
    <dbReference type="NCBI Taxonomy" id="271217"/>
    <lineage>
        <taxon>Eukaryota</taxon>
        <taxon>Metazoa</taxon>
        <taxon>Ecdysozoa</taxon>
        <taxon>Arthropoda</taxon>
        <taxon>Hexapoda</taxon>
        <taxon>Insecta</taxon>
        <taxon>Pterygota</taxon>
        <taxon>Neoptera</taxon>
        <taxon>Endopterygota</taxon>
        <taxon>Lepidoptera</taxon>
        <taxon>Glossata</taxon>
        <taxon>Ditrysia</taxon>
        <taxon>Noctuoidea</taxon>
        <taxon>Noctuidae</taxon>
        <taxon>Noctuinae</taxon>
        <taxon>Hadenini</taxon>
        <taxon>Mythimna</taxon>
    </lineage>
</organism>
<feature type="region of interest" description="Disordered" evidence="1">
    <location>
        <begin position="91"/>
        <end position="208"/>
    </location>
</feature>
<dbReference type="InterPro" id="IPR002223">
    <property type="entry name" value="Kunitz_BPTI"/>
</dbReference>
<accession>A0AAD7YSA4</accession>
<evidence type="ECO:0000259" key="3">
    <source>
        <dbReference type="SMART" id="SM00131"/>
    </source>
</evidence>
<name>A0AAD7YSA4_MYTSE</name>
<proteinExistence type="predicted"/>
<comment type="caution">
    <text evidence="4">The sequence shown here is derived from an EMBL/GenBank/DDBJ whole genome shotgun (WGS) entry which is preliminary data.</text>
</comment>
<dbReference type="Gene3D" id="4.10.410.10">
    <property type="entry name" value="Pancreatic trypsin inhibitor Kunitz domain"/>
    <property type="match status" value="1"/>
</dbReference>